<keyword evidence="5 7" id="KW-0472">Membrane</keyword>
<dbReference type="GO" id="GO:0022857">
    <property type="term" value="F:transmembrane transporter activity"/>
    <property type="evidence" value="ECO:0007669"/>
    <property type="project" value="InterPro"/>
</dbReference>
<dbReference type="InterPro" id="IPR020846">
    <property type="entry name" value="MFS_dom"/>
</dbReference>
<keyword evidence="10" id="KW-1185">Reference proteome</keyword>
<dbReference type="PROSITE" id="PS50850">
    <property type="entry name" value="MFS"/>
    <property type="match status" value="1"/>
</dbReference>
<evidence type="ECO:0000256" key="5">
    <source>
        <dbReference type="ARBA" id="ARBA00023136"/>
    </source>
</evidence>
<feature type="transmembrane region" description="Helical" evidence="7">
    <location>
        <begin position="434"/>
        <end position="459"/>
    </location>
</feature>
<feature type="transmembrane region" description="Helical" evidence="7">
    <location>
        <begin position="137"/>
        <end position="158"/>
    </location>
</feature>
<evidence type="ECO:0000256" key="3">
    <source>
        <dbReference type="ARBA" id="ARBA00022692"/>
    </source>
</evidence>
<dbReference type="EMBL" id="LN649230">
    <property type="protein sequence ID" value="CEI62963.1"/>
    <property type="molecule type" value="Genomic_DNA"/>
</dbReference>
<dbReference type="FunFam" id="1.20.1250.20:FF:000011">
    <property type="entry name" value="MFS multidrug transporter, putative"/>
    <property type="match status" value="1"/>
</dbReference>
<dbReference type="Proteomes" id="UP000245910">
    <property type="component" value="Chromosome II"/>
</dbReference>
<evidence type="ECO:0000256" key="7">
    <source>
        <dbReference type="SAM" id="Phobius"/>
    </source>
</evidence>
<evidence type="ECO:0000313" key="10">
    <source>
        <dbReference type="Proteomes" id="UP000245910"/>
    </source>
</evidence>
<proteinExistence type="inferred from homology"/>
<dbReference type="STRING" id="56646.A0A2L2T5F0"/>
<dbReference type="Gene3D" id="1.20.1250.20">
    <property type="entry name" value="MFS general substrate transporter like domains"/>
    <property type="match status" value="1"/>
</dbReference>
<comment type="similarity">
    <text evidence="2">Belongs to the major facilitator superfamily.</text>
</comment>
<feature type="transmembrane region" description="Helical" evidence="7">
    <location>
        <begin position="500"/>
        <end position="520"/>
    </location>
</feature>
<evidence type="ECO:0000256" key="2">
    <source>
        <dbReference type="ARBA" id="ARBA00008335"/>
    </source>
</evidence>
<dbReference type="PANTHER" id="PTHR23502">
    <property type="entry name" value="MAJOR FACILITATOR SUPERFAMILY"/>
    <property type="match status" value="1"/>
</dbReference>
<dbReference type="CDD" id="cd17323">
    <property type="entry name" value="MFS_Tpo1_MDR_like"/>
    <property type="match status" value="1"/>
</dbReference>
<reference evidence="10" key="1">
    <citation type="submission" date="2014-10" db="EMBL/GenBank/DDBJ databases">
        <authorList>
            <person name="King R."/>
        </authorList>
    </citation>
    <scope>NUCLEOTIDE SEQUENCE [LARGE SCALE GENOMIC DNA]</scope>
    <source>
        <strain evidence="10">A3/5</strain>
    </source>
</reference>
<comment type="subcellular location">
    <subcellularLocation>
        <location evidence="1">Membrane</location>
        <topology evidence="1">Multi-pass membrane protein</topology>
    </subcellularLocation>
</comment>
<dbReference type="InterPro" id="IPR011701">
    <property type="entry name" value="MFS"/>
</dbReference>
<keyword evidence="4 7" id="KW-1133">Transmembrane helix</keyword>
<protein>
    <recommendedName>
        <fullName evidence="8">Major facilitator superfamily (MFS) profile domain-containing protein</fullName>
    </recommendedName>
</protein>
<dbReference type="PANTHER" id="PTHR23502:SF68">
    <property type="entry name" value="MULTIDRUG TRANSPORTER, PUTATIVE (AFU_ORTHOLOGUE AFUA_3G01120)-RELATED"/>
    <property type="match status" value="1"/>
</dbReference>
<sequence>MVQINAIEELTRTESLTKVADEDLKRERDLEEGSTSVEFDDNVDNDPNIVNWDGPDDPENPQNWSMKKKTITVIIVSSVTFVTPLASSIFAPSIEQVMTEFHSTNSQVASFIVSVYLLGYCFGPLVIAPLSEMYGRLPLYHACNVLFVIFNVACALAPNLGGLIAFRLLAGLAGSCPLTIGAGSLADIISREKRGAAMSSWALGPLFGPVIGPVAGGYLSQAKSWRWSFWVVSILSLGGHFFLVPSSYDVGHGANLTRLKAGAITIMAFVFMRETYAYTILDKKAKKLRKETGNPKLRSALAKDITTKELFSMAMVRPTKMLLFAPIVSLLSLYMALVYGYLYLLFTAIPTLFVKEYHFSSGSVGLSYLGIGVGSLIGLVISGAMSDPLVNYLTKKNGGERKPEYRLPLMAAACFMVPAGLFMFGWSAEARTHWIVPIIGTSFLGVGMIIVFMCISVYLVDAYIEYAASAIAASTVLRSLVGALLPLAGGSMYKSLGYGWGTSVLGFVAAAAIPLPLVFYKYGERIRSRNLFDVKL</sequence>
<dbReference type="SUPFAM" id="SSF103473">
    <property type="entry name" value="MFS general substrate transporter"/>
    <property type="match status" value="1"/>
</dbReference>
<accession>A0A2L2T5F0</accession>
<feature type="transmembrane region" description="Helical" evidence="7">
    <location>
        <begin position="227"/>
        <end position="248"/>
    </location>
</feature>
<feature type="transmembrane region" description="Helical" evidence="7">
    <location>
        <begin position="366"/>
        <end position="386"/>
    </location>
</feature>
<dbReference type="AlphaFoldDB" id="A0A2L2T5F0"/>
<organism evidence="9 10">
    <name type="scientific">Fusarium venenatum</name>
    <dbReference type="NCBI Taxonomy" id="56646"/>
    <lineage>
        <taxon>Eukaryota</taxon>
        <taxon>Fungi</taxon>
        <taxon>Dikarya</taxon>
        <taxon>Ascomycota</taxon>
        <taxon>Pezizomycotina</taxon>
        <taxon>Sordariomycetes</taxon>
        <taxon>Hypocreomycetidae</taxon>
        <taxon>Hypocreales</taxon>
        <taxon>Nectriaceae</taxon>
        <taxon>Fusarium</taxon>
    </lineage>
</organism>
<evidence type="ECO:0000313" key="9">
    <source>
        <dbReference type="EMBL" id="CEI62963.1"/>
    </source>
</evidence>
<dbReference type="GO" id="GO:0016020">
    <property type="term" value="C:membrane"/>
    <property type="evidence" value="ECO:0007669"/>
    <property type="project" value="UniProtKB-SubCell"/>
</dbReference>
<evidence type="ECO:0000256" key="4">
    <source>
        <dbReference type="ARBA" id="ARBA00022989"/>
    </source>
</evidence>
<dbReference type="InterPro" id="IPR036259">
    <property type="entry name" value="MFS_trans_sf"/>
</dbReference>
<keyword evidence="3 7" id="KW-0812">Transmembrane</keyword>
<feature type="domain" description="Major facilitator superfamily (MFS) profile" evidence="8">
    <location>
        <begin position="72"/>
        <end position="527"/>
    </location>
</feature>
<feature type="transmembrane region" description="Helical" evidence="7">
    <location>
        <begin position="466"/>
        <end position="488"/>
    </location>
</feature>
<name>A0A2L2T5F0_9HYPO</name>
<feature type="transmembrane region" description="Helical" evidence="7">
    <location>
        <begin position="322"/>
        <end position="346"/>
    </location>
</feature>
<evidence type="ECO:0000259" key="8">
    <source>
        <dbReference type="PROSITE" id="PS50850"/>
    </source>
</evidence>
<dbReference type="Pfam" id="PF07690">
    <property type="entry name" value="MFS_1"/>
    <property type="match status" value="1"/>
</dbReference>
<feature type="transmembrane region" description="Helical" evidence="7">
    <location>
        <begin position="260"/>
        <end position="281"/>
    </location>
</feature>
<feature type="transmembrane region" description="Helical" evidence="7">
    <location>
        <begin position="407"/>
        <end position="428"/>
    </location>
</feature>
<feature type="transmembrane region" description="Helical" evidence="7">
    <location>
        <begin position="71"/>
        <end position="91"/>
    </location>
</feature>
<evidence type="ECO:0000256" key="6">
    <source>
        <dbReference type="ARBA" id="ARBA00023180"/>
    </source>
</evidence>
<feature type="transmembrane region" description="Helical" evidence="7">
    <location>
        <begin position="111"/>
        <end position="130"/>
    </location>
</feature>
<evidence type="ECO:0000256" key="1">
    <source>
        <dbReference type="ARBA" id="ARBA00004141"/>
    </source>
</evidence>
<keyword evidence="6" id="KW-0325">Glycoprotein</keyword>